<feature type="signal peptide" evidence="2">
    <location>
        <begin position="1"/>
        <end position="17"/>
    </location>
</feature>
<dbReference type="AlphaFoldDB" id="A0A1I7NDR8"/>
<feature type="chain" id="PRO_5011584845" evidence="2">
    <location>
        <begin position="18"/>
        <end position="130"/>
    </location>
</feature>
<dbReference type="Proteomes" id="UP000199537">
    <property type="component" value="Unassembled WGS sequence"/>
</dbReference>
<evidence type="ECO:0000256" key="2">
    <source>
        <dbReference type="SAM" id="SignalP"/>
    </source>
</evidence>
<dbReference type="InterPro" id="IPR036163">
    <property type="entry name" value="HMA_dom_sf"/>
</dbReference>
<dbReference type="SUPFAM" id="SSF55008">
    <property type="entry name" value="HMA, heavy metal-associated domain"/>
    <property type="match status" value="1"/>
</dbReference>
<proteinExistence type="predicted"/>
<accession>A0A1I7NDR8</accession>
<gene>
    <name evidence="4" type="ORF">SAMN05660895_1461</name>
</gene>
<dbReference type="PROSITE" id="PS01047">
    <property type="entry name" value="HMA_1"/>
    <property type="match status" value="1"/>
</dbReference>
<dbReference type="InterPro" id="IPR006121">
    <property type="entry name" value="HMA_dom"/>
</dbReference>
<dbReference type="FunFam" id="3.30.70.100:FF:000001">
    <property type="entry name" value="ATPase copper transporting beta"/>
    <property type="match status" value="1"/>
</dbReference>
<dbReference type="PANTHER" id="PTHR46594:SF4">
    <property type="entry name" value="P-TYPE CATION-TRANSPORTING ATPASE"/>
    <property type="match status" value="1"/>
</dbReference>
<evidence type="ECO:0000313" key="5">
    <source>
        <dbReference type="Proteomes" id="UP000199537"/>
    </source>
</evidence>
<dbReference type="InterPro" id="IPR017969">
    <property type="entry name" value="Heavy-metal-associated_CS"/>
</dbReference>
<dbReference type="CDD" id="cd00371">
    <property type="entry name" value="HMA"/>
    <property type="match status" value="1"/>
</dbReference>
<dbReference type="Pfam" id="PF00403">
    <property type="entry name" value="HMA"/>
    <property type="match status" value="1"/>
</dbReference>
<keyword evidence="2" id="KW-0732">Signal</keyword>
<organism evidence="4 5">
    <name type="scientific">Thermoflavifilum thermophilum</name>
    <dbReference type="NCBI Taxonomy" id="1393122"/>
    <lineage>
        <taxon>Bacteria</taxon>
        <taxon>Pseudomonadati</taxon>
        <taxon>Bacteroidota</taxon>
        <taxon>Chitinophagia</taxon>
        <taxon>Chitinophagales</taxon>
        <taxon>Chitinophagaceae</taxon>
        <taxon>Thermoflavifilum</taxon>
    </lineage>
</organism>
<reference evidence="5" key="1">
    <citation type="submission" date="2016-10" db="EMBL/GenBank/DDBJ databases">
        <authorList>
            <person name="Varghese N."/>
            <person name="Submissions S."/>
        </authorList>
    </citation>
    <scope>NUCLEOTIDE SEQUENCE [LARGE SCALE GENOMIC DNA]</scope>
    <source>
        <strain evidence="5">DSM 14807</strain>
    </source>
</reference>
<evidence type="ECO:0000259" key="3">
    <source>
        <dbReference type="PROSITE" id="PS50846"/>
    </source>
</evidence>
<dbReference type="GO" id="GO:0046872">
    <property type="term" value="F:metal ion binding"/>
    <property type="evidence" value="ECO:0007669"/>
    <property type="project" value="UniProtKB-KW"/>
</dbReference>
<dbReference type="Gene3D" id="3.30.70.100">
    <property type="match status" value="1"/>
</dbReference>
<feature type="domain" description="HMA" evidence="3">
    <location>
        <begin position="56"/>
        <end position="122"/>
    </location>
</feature>
<dbReference type="RefSeq" id="WP_177224147.1">
    <property type="nucleotide sequence ID" value="NZ_FPCJ01000001.1"/>
</dbReference>
<protein>
    <submittedName>
        <fullName evidence="4">Heavy-metal-associated domain-containing protein</fullName>
    </submittedName>
</protein>
<evidence type="ECO:0000256" key="1">
    <source>
        <dbReference type="ARBA" id="ARBA00022723"/>
    </source>
</evidence>
<keyword evidence="5" id="KW-1185">Reference proteome</keyword>
<dbReference type="EMBL" id="FPCJ01000001">
    <property type="protein sequence ID" value="SFV32802.1"/>
    <property type="molecule type" value="Genomic_DNA"/>
</dbReference>
<dbReference type="PANTHER" id="PTHR46594">
    <property type="entry name" value="P-TYPE CATION-TRANSPORTING ATPASE"/>
    <property type="match status" value="1"/>
</dbReference>
<sequence length="130" mass="14168">MKTFLIPALLSGSLLWAAPRLCQDARCAGSHAWVSQSQSLLAAEFTRAIHTSNDTTIAVLQIHGMDCAGCASMIHHTLSKMAGVYADEVKYPGNRALVQFDKARIKPPQMIQAIRQLGYTATLISCTEKH</sequence>
<keyword evidence="1" id="KW-0479">Metal-binding</keyword>
<dbReference type="PROSITE" id="PS50846">
    <property type="entry name" value="HMA_2"/>
    <property type="match status" value="1"/>
</dbReference>
<dbReference type="STRING" id="1393122.SAMN05660895_1461"/>
<name>A0A1I7NDR8_9BACT</name>
<evidence type="ECO:0000313" key="4">
    <source>
        <dbReference type="EMBL" id="SFV32802.1"/>
    </source>
</evidence>